<dbReference type="EMBL" id="CYXT01000021">
    <property type="protein sequence ID" value="CUN09164.1"/>
    <property type="molecule type" value="Genomic_DNA"/>
</dbReference>
<dbReference type="SUPFAM" id="SSF53335">
    <property type="entry name" value="S-adenosyl-L-methionine-dependent methyltransferases"/>
    <property type="match status" value="1"/>
</dbReference>
<comment type="similarity">
    <text evidence="1">Belongs to the methyltransferase superfamily.</text>
</comment>
<dbReference type="PANTHER" id="PTHR44942">
    <property type="entry name" value="METHYLTRANSF_11 DOMAIN-CONTAINING PROTEIN"/>
    <property type="match status" value="1"/>
</dbReference>
<dbReference type="GO" id="GO:0008757">
    <property type="term" value="F:S-adenosylmethionine-dependent methyltransferase activity"/>
    <property type="evidence" value="ECO:0007669"/>
    <property type="project" value="InterPro"/>
</dbReference>
<dbReference type="AlphaFoldDB" id="A0A173U2T2"/>
<dbReference type="Gene3D" id="3.40.50.150">
    <property type="entry name" value="Vaccinia Virus protein VP39"/>
    <property type="match status" value="1"/>
</dbReference>
<dbReference type="InterPro" id="IPR029063">
    <property type="entry name" value="SAM-dependent_MTases_sf"/>
</dbReference>
<keyword evidence="3 5" id="KW-0808">Transferase</keyword>
<organism evidence="5 6">
    <name type="scientific">Anaerostipes hadrus</name>
    <dbReference type="NCBI Taxonomy" id="649756"/>
    <lineage>
        <taxon>Bacteria</taxon>
        <taxon>Bacillati</taxon>
        <taxon>Bacillota</taxon>
        <taxon>Clostridia</taxon>
        <taxon>Lachnospirales</taxon>
        <taxon>Lachnospiraceae</taxon>
        <taxon>Anaerostipes</taxon>
    </lineage>
</organism>
<evidence type="ECO:0000256" key="2">
    <source>
        <dbReference type="ARBA" id="ARBA00022603"/>
    </source>
</evidence>
<dbReference type="InterPro" id="IPR013216">
    <property type="entry name" value="Methyltransf_11"/>
</dbReference>
<evidence type="ECO:0000256" key="1">
    <source>
        <dbReference type="ARBA" id="ARBA00008361"/>
    </source>
</evidence>
<protein>
    <submittedName>
        <fullName evidence="5">Uncharacterized methyltransferase ycgJ</fullName>
        <ecNumber evidence="5">2.1.1.-</ecNumber>
    </submittedName>
</protein>
<dbReference type="RefSeq" id="WP_055259403.1">
    <property type="nucleotide sequence ID" value="NZ_CYXT01000021.1"/>
</dbReference>
<sequence>MKKKIWDLYAPIYEKAMRADRKCYKFMYHRVKSQIVGKEVLEIATGPGLLAKHVAPAAKRMIATDYSEGMIKEAKKGRYPENLVFEVVDAKHLPYKDDSFDVVIIANALHVMFEPEKAVKEIERVLRKDGLLIAPNFVSHNKGIISRIWSNILKLAGIKFEHQWSGKEYIIWLKKNGWKILHNKLLPARISLMYVECIKRADA</sequence>
<dbReference type="PANTHER" id="PTHR44942:SF4">
    <property type="entry name" value="METHYLTRANSFERASE TYPE 11 DOMAIN-CONTAINING PROTEIN"/>
    <property type="match status" value="1"/>
</dbReference>
<evidence type="ECO:0000256" key="3">
    <source>
        <dbReference type="ARBA" id="ARBA00022679"/>
    </source>
</evidence>
<dbReference type="Proteomes" id="UP000095598">
    <property type="component" value="Unassembled WGS sequence"/>
</dbReference>
<dbReference type="EC" id="2.1.1.-" evidence="5"/>
<evidence type="ECO:0000313" key="5">
    <source>
        <dbReference type="EMBL" id="CUN09164.1"/>
    </source>
</evidence>
<dbReference type="InterPro" id="IPR051052">
    <property type="entry name" value="Diverse_substrate_MTase"/>
</dbReference>
<reference evidence="5 6" key="1">
    <citation type="submission" date="2015-09" db="EMBL/GenBank/DDBJ databases">
        <authorList>
            <consortium name="Pathogen Informatics"/>
        </authorList>
    </citation>
    <scope>NUCLEOTIDE SEQUENCE [LARGE SCALE GENOMIC DNA]</scope>
    <source>
        <strain evidence="5 6">2789STDY5608868</strain>
    </source>
</reference>
<dbReference type="Pfam" id="PF08241">
    <property type="entry name" value="Methyltransf_11"/>
    <property type="match status" value="1"/>
</dbReference>
<name>A0A173U2T2_ANAHA</name>
<feature type="domain" description="Methyltransferase type 11" evidence="4">
    <location>
        <begin position="41"/>
        <end position="133"/>
    </location>
</feature>
<gene>
    <name evidence="5" type="primary">ycgJ_2</name>
    <name evidence="5" type="ORF">ERS852425_02570</name>
</gene>
<proteinExistence type="inferred from homology"/>
<evidence type="ECO:0000259" key="4">
    <source>
        <dbReference type="Pfam" id="PF08241"/>
    </source>
</evidence>
<accession>A0A173U2T2</accession>
<dbReference type="CDD" id="cd02440">
    <property type="entry name" value="AdoMet_MTases"/>
    <property type="match status" value="1"/>
</dbReference>
<dbReference type="GO" id="GO:0032259">
    <property type="term" value="P:methylation"/>
    <property type="evidence" value="ECO:0007669"/>
    <property type="project" value="UniProtKB-KW"/>
</dbReference>
<keyword evidence="2 5" id="KW-0489">Methyltransferase</keyword>
<evidence type="ECO:0000313" key="6">
    <source>
        <dbReference type="Proteomes" id="UP000095598"/>
    </source>
</evidence>